<feature type="domain" description="Transposase IS110-like N-terminal" evidence="1">
    <location>
        <begin position="15"/>
        <end position="169"/>
    </location>
</feature>
<dbReference type="Proteomes" id="UP000078463">
    <property type="component" value="Chromosome"/>
</dbReference>
<evidence type="ECO:0000313" key="3">
    <source>
        <dbReference type="EMBL" id="ANI99249.1"/>
    </source>
</evidence>
<dbReference type="KEGG" id="pwu:A8O14_03510"/>
<dbReference type="GO" id="GO:0006313">
    <property type="term" value="P:DNA transposition"/>
    <property type="evidence" value="ECO:0007669"/>
    <property type="project" value="InterPro"/>
</dbReference>
<evidence type="ECO:0000313" key="4">
    <source>
        <dbReference type="EMBL" id="ANI99690.1"/>
    </source>
</evidence>
<dbReference type="OrthoDB" id="5289737at2"/>
<dbReference type="Pfam" id="PF01548">
    <property type="entry name" value="DEDD_Tnp_IS110"/>
    <property type="match status" value="1"/>
</dbReference>
<dbReference type="GO" id="GO:0003677">
    <property type="term" value="F:DNA binding"/>
    <property type="evidence" value="ECO:0007669"/>
    <property type="project" value="InterPro"/>
</dbReference>
<dbReference type="InterPro" id="IPR002525">
    <property type="entry name" value="Transp_IS110-like_N"/>
</dbReference>
<protein>
    <submittedName>
        <fullName evidence="3">Transposase</fullName>
    </submittedName>
</protein>
<sequence length="428" mass="48437">MADHLNNKPFGAWIAIDIAKDFNAVLSETKAGKRQHFRMANSAADHDRFIAFLKSLPPPCIIGFEATGNYHRALGHRLVAAGFEVCFISSVASARYREVMFNSWDKNDPKDAAVLLELLKQGITQRYVDPLIAGHHDLQELSKTYYQVTLSRTRLQHSILTHYLPLYFPEMGKWWNSTRADWWINYLLHFPIPSAVTKHSQEAFCQIASPVIGRKVNKAAKLIELYETALHSIGLPVEADSLACKTFQIQLRRYQEINACRKQLEETAQAVLADNPDSAILQSVPGIGPINALTILAEGGDLRRFSHHRQFLKYCGFDLAKNQSGNYRGQEQISKRGNARLRLALWMSVNRAIQQPENSFQQKYLRYIKSAPQDKDLQRKARTAVAAKMARVVYGLVKSKQMYQGYYEKALPSGSIPLCRAVEAARTS</sequence>
<evidence type="ECO:0000259" key="2">
    <source>
        <dbReference type="Pfam" id="PF02371"/>
    </source>
</evidence>
<dbReference type="KEGG" id="pwu:A8O14_06130"/>
<dbReference type="PANTHER" id="PTHR33055:SF17">
    <property type="entry name" value="THIRD ORF IN TRANSPOSON ISC1491"/>
    <property type="match status" value="1"/>
</dbReference>
<keyword evidence="5" id="KW-1185">Reference proteome</keyword>
<dbReference type="Pfam" id="PF02371">
    <property type="entry name" value="Transposase_20"/>
    <property type="match status" value="1"/>
</dbReference>
<proteinExistence type="predicted"/>
<dbReference type="InterPro" id="IPR047650">
    <property type="entry name" value="Transpos_IS110"/>
</dbReference>
<dbReference type="EMBL" id="CP015922">
    <property type="protein sequence ID" value="ANI99690.1"/>
    <property type="molecule type" value="Genomic_DNA"/>
</dbReference>
<reference evidence="5" key="1">
    <citation type="submission" date="2016-05" db="EMBL/GenBank/DDBJ databases">
        <title>Polynucleobacter sp. QLW-P1FAT50C-4 genome.</title>
        <authorList>
            <person name="Hahn M.W."/>
        </authorList>
    </citation>
    <scope>NUCLEOTIDE SEQUENCE [LARGE SCALE GENOMIC DNA]</scope>
    <source>
        <strain evidence="5">QLW-P1FAT50C-4</strain>
    </source>
</reference>
<dbReference type="NCBIfam" id="NF033542">
    <property type="entry name" value="transpos_IS110"/>
    <property type="match status" value="1"/>
</dbReference>
<dbReference type="InterPro" id="IPR003346">
    <property type="entry name" value="Transposase_20"/>
</dbReference>
<dbReference type="RefSeq" id="WP_068948253.1">
    <property type="nucleotide sequence ID" value="NZ_CP015922.1"/>
</dbReference>
<feature type="domain" description="Transposase IS116/IS110/IS902 C-terminal" evidence="2">
    <location>
        <begin position="279"/>
        <end position="364"/>
    </location>
</feature>
<name>A0A191UE16_9BURK</name>
<dbReference type="AlphaFoldDB" id="A0A191UE16"/>
<dbReference type="EMBL" id="CP015922">
    <property type="protein sequence ID" value="ANI99249.1"/>
    <property type="molecule type" value="Genomic_DNA"/>
</dbReference>
<reference evidence="3" key="2">
    <citation type="journal article" date="2017" name="Int. J. Syst. Evol. Microbiol.">
        <title>Polynucleobacter wuianus sp. nov., a free-living freshwater bacterium affiliated with the cryptic species complex PnecC.</title>
        <authorList>
            <person name="Hahn M.W."/>
            <person name="Huymann L.R."/>
            <person name="Koll U."/>
            <person name="Schmidt J."/>
            <person name="Lang E."/>
            <person name="Hoetzinger M."/>
        </authorList>
    </citation>
    <scope>NUCLEOTIDE SEQUENCE</scope>
    <source>
        <strain evidence="3">QLW-P1FAT50C-4</strain>
    </source>
</reference>
<accession>A0A191UE16</accession>
<dbReference type="GO" id="GO:0004803">
    <property type="term" value="F:transposase activity"/>
    <property type="evidence" value="ECO:0007669"/>
    <property type="project" value="InterPro"/>
</dbReference>
<dbReference type="PANTHER" id="PTHR33055">
    <property type="entry name" value="TRANSPOSASE FOR INSERTION SEQUENCE ELEMENT IS1111A"/>
    <property type="match status" value="1"/>
</dbReference>
<evidence type="ECO:0000259" key="1">
    <source>
        <dbReference type="Pfam" id="PF01548"/>
    </source>
</evidence>
<evidence type="ECO:0000313" key="5">
    <source>
        <dbReference type="Proteomes" id="UP000078463"/>
    </source>
</evidence>
<organism evidence="3 5">
    <name type="scientific">Polynucleobacter wuianus</name>
    <dbReference type="NCBI Taxonomy" id="1743168"/>
    <lineage>
        <taxon>Bacteria</taxon>
        <taxon>Pseudomonadati</taxon>
        <taxon>Pseudomonadota</taxon>
        <taxon>Betaproteobacteria</taxon>
        <taxon>Burkholderiales</taxon>
        <taxon>Burkholderiaceae</taxon>
        <taxon>Polynucleobacter</taxon>
    </lineage>
</organism>
<gene>
    <name evidence="3" type="ORF">A8O14_03510</name>
    <name evidence="4" type="ORF">A8O14_06130</name>
</gene>